<protein>
    <submittedName>
        <fullName evidence="2">Energy transducer TonB</fullName>
    </submittedName>
</protein>
<dbReference type="SUPFAM" id="SSF74653">
    <property type="entry name" value="TolA/TonB C-terminal domain"/>
    <property type="match status" value="1"/>
</dbReference>
<dbReference type="EMBL" id="CP076133">
    <property type="protein sequence ID" value="QWG05490.1"/>
    <property type="molecule type" value="Genomic_DNA"/>
</dbReference>
<evidence type="ECO:0000313" key="2">
    <source>
        <dbReference type="EMBL" id="QWG05490.1"/>
    </source>
</evidence>
<feature type="chain" id="PRO_5044016026" evidence="1">
    <location>
        <begin position="18"/>
        <end position="139"/>
    </location>
</feature>
<keyword evidence="3" id="KW-1185">Reference proteome</keyword>
<dbReference type="KEGG" id="fya:KMW28_24020"/>
<proteinExistence type="predicted"/>
<evidence type="ECO:0000313" key="3">
    <source>
        <dbReference type="Proteomes" id="UP000678679"/>
    </source>
</evidence>
<name>A0AAX1ND23_9BACT</name>
<dbReference type="Gene3D" id="3.30.1150.10">
    <property type="match status" value="1"/>
</dbReference>
<sequence>MKLIALLLFIIPSLVFSQDKNSACETKVDTLTNTLYYSNVDVSARHIDNRNSLFKEISQKVRVSQEAKRMGLDGVKLLAFYLITEDGDVTGVRFIRGEDQLANKEEIKSIIESKKWKPAICNNEKVTSTMMFTMQLCYK</sequence>
<dbReference type="AlphaFoldDB" id="A0AAX1ND23"/>
<reference evidence="2 3" key="1">
    <citation type="submission" date="2021-05" db="EMBL/GenBank/DDBJ databases">
        <title>Comparative genomic studies on the polysaccharide-degrading batcterial strains of the Flammeovirga genus.</title>
        <authorList>
            <person name="Zewei F."/>
            <person name="Zheng Z."/>
            <person name="Yu L."/>
            <person name="Ruyue G."/>
            <person name="Yanhong M."/>
            <person name="Yuanyuan C."/>
            <person name="Jingyan G."/>
            <person name="Wenjun H."/>
        </authorList>
    </citation>
    <scope>NUCLEOTIDE SEQUENCE [LARGE SCALE GENOMIC DNA]</scope>
    <source>
        <strain evidence="2 3">NBRC:100898</strain>
    </source>
</reference>
<keyword evidence="1" id="KW-0732">Signal</keyword>
<gene>
    <name evidence="2" type="ORF">KMW28_24020</name>
</gene>
<evidence type="ECO:0000256" key="1">
    <source>
        <dbReference type="SAM" id="SignalP"/>
    </source>
</evidence>
<accession>A0AAX1ND23</accession>
<feature type="signal peptide" evidence="1">
    <location>
        <begin position="1"/>
        <end position="17"/>
    </location>
</feature>
<dbReference type="Proteomes" id="UP000678679">
    <property type="component" value="Chromosome 2"/>
</dbReference>
<organism evidence="2 3">
    <name type="scientific">Flammeovirga yaeyamensis</name>
    <dbReference type="NCBI Taxonomy" id="367791"/>
    <lineage>
        <taxon>Bacteria</taxon>
        <taxon>Pseudomonadati</taxon>
        <taxon>Bacteroidota</taxon>
        <taxon>Cytophagia</taxon>
        <taxon>Cytophagales</taxon>
        <taxon>Flammeovirgaceae</taxon>
        <taxon>Flammeovirga</taxon>
    </lineage>
</organism>
<dbReference type="RefSeq" id="WP_169661859.1">
    <property type="nucleotide sequence ID" value="NZ_CP076133.1"/>
</dbReference>